<feature type="coiled-coil region" evidence="1">
    <location>
        <begin position="41"/>
        <end position="71"/>
    </location>
</feature>
<organism evidence="3 4">
    <name type="scientific">Bactrocera dorsalis</name>
    <name type="common">Oriental fruit fly</name>
    <name type="synonym">Dacus dorsalis</name>
    <dbReference type="NCBI Taxonomy" id="27457"/>
    <lineage>
        <taxon>Eukaryota</taxon>
        <taxon>Metazoa</taxon>
        <taxon>Ecdysozoa</taxon>
        <taxon>Arthropoda</taxon>
        <taxon>Hexapoda</taxon>
        <taxon>Insecta</taxon>
        <taxon>Pterygota</taxon>
        <taxon>Neoptera</taxon>
        <taxon>Endopterygota</taxon>
        <taxon>Diptera</taxon>
        <taxon>Brachycera</taxon>
        <taxon>Muscomorpha</taxon>
        <taxon>Tephritoidea</taxon>
        <taxon>Tephritidae</taxon>
        <taxon>Bactrocera</taxon>
        <taxon>Bactrocera</taxon>
    </lineage>
</organism>
<feature type="compositionally biased region" description="Basic and acidic residues" evidence="2">
    <location>
        <begin position="635"/>
        <end position="655"/>
    </location>
</feature>
<gene>
    <name evidence="4" type="primary">LOC105233722</name>
</gene>
<feature type="compositionally biased region" description="Basic and acidic residues" evidence="2">
    <location>
        <begin position="1730"/>
        <end position="1744"/>
    </location>
</feature>
<evidence type="ECO:0000256" key="1">
    <source>
        <dbReference type="SAM" id="Coils"/>
    </source>
</evidence>
<evidence type="ECO:0000256" key="2">
    <source>
        <dbReference type="SAM" id="MobiDB-lite"/>
    </source>
</evidence>
<feature type="compositionally biased region" description="Polar residues" evidence="2">
    <location>
        <begin position="1144"/>
        <end position="1155"/>
    </location>
</feature>
<reference evidence="4" key="1">
    <citation type="submission" date="2025-08" db="UniProtKB">
        <authorList>
            <consortium name="RefSeq"/>
        </authorList>
    </citation>
    <scope>IDENTIFICATION</scope>
    <source>
        <tissue evidence="4">Adult</tissue>
    </source>
</reference>
<accession>A0ABM3K1V0</accession>
<feature type="compositionally biased region" description="Basic and acidic residues" evidence="2">
    <location>
        <begin position="257"/>
        <end position="268"/>
    </location>
</feature>
<feature type="region of interest" description="Disordered" evidence="2">
    <location>
        <begin position="945"/>
        <end position="971"/>
    </location>
</feature>
<dbReference type="GeneID" id="105233722"/>
<feature type="compositionally biased region" description="Basic and acidic residues" evidence="2">
    <location>
        <begin position="1073"/>
        <end position="1097"/>
    </location>
</feature>
<feature type="compositionally biased region" description="Low complexity" evidence="2">
    <location>
        <begin position="666"/>
        <end position="675"/>
    </location>
</feature>
<feature type="region of interest" description="Disordered" evidence="2">
    <location>
        <begin position="1216"/>
        <end position="1311"/>
    </location>
</feature>
<feature type="compositionally biased region" description="Basic and acidic residues" evidence="2">
    <location>
        <begin position="786"/>
        <end position="798"/>
    </location>
</feature>
<feature type="compositionally biased region" description="Polar residues" evidence="2">
    <location>
        <begin position="574"/>
        <end position="589"/>
    </location>
</feature>
<keyword evidence="3" id="KW-1185">Reference proteome</keyword>
<evidence type="ECO:0000313" key="4">
    <source>
        <dbReference type="RefSeq" id="XP_049315449.1"/>
    </source>
</evidence>
<feature type="compositionally biased region" description="Low complexity" evidence="2">
    <location>
        <begin position="1100"/>
        <end position="1112"/>
    </location>
</feature>
<feature type="coiled-coil region" evidence="1">
    <location>
        <begin position="464"/>
        <end position="493"/>
    </location>
</feature>
<feature type="region of interest" description="Disordered" evidence="2">
    <location>
        <begin position="1142"/>
        <end position="1163"/>
    </location>
</feature>
<feature type="compositionally biased region" description="Polar residues" evidence="2">
    <location>
        <begin position="2212"/>
        <end position="2225"/>
    </location>
</feature>
<name>A0ABM3K1V0_BACDO</name>
<feature type="compositionally biased region" description="Low complexity" evidence="2">
    <location>
        <begin position="947"/>
        <end position="965"/>
    </location>
</feature>
<feature type="compositionally biased region" description="Basic residues" evidence="2">
    <location>
        <begin position="656"/>
        <end position="665"/>
    </location>
</feature>
<feature type="compositionally biased region" description="Polar residues" evidence="2">
    <location>
        <begin position="531"/>
        <end position="564"/>
    </location>
</feature>
<keyword evidence="1" id="KW-0175">Coiled coil</keyword>
<evidence type="ECO:0000313" key="3">
    <source>
        <dbReference type="Proteomes" id="UP001652620"/>
    </source>
</evidence>
<dbReference type="Proteomes" id="UP001652620">
    <property type="component" value="Chromosome 5"/>
</dbReference>
<sequence length="2294" mass="262118">MGDELLPELGDLVFSVLIGYAGALEFLYVVRHLYHWSCGHMNTTQNDAESLQRLQQRMRNELTAAESKERQVGTEVMKDGVLYKDGFRIDAEQLERDRLKAAENTPEAREKRKKEIELELRRQKEIEDETRKQLAEAETKLAEQRKQAAEELEAQQRAEEERKLLEAERVREEQQKREEEQKEAAEEARKLLEIERLREEEERRREVEENERKEREVAEAKKAEEQRQRQQEEEEARRAAEEEELRRLEEAELAPKAAEEERIKRQEEEAAAARVAAEEGELRRQEEEETARLRAAEEALRRQEEEEETARLAVEAEKLQHLEAESAAAEQKRAEEEEDLERQAMEIEEQTIKLIEAERQRELEQLRKEMEDSEQANQKEIDEEAEAIENERKLLEAERLQEAEQRGQELEEWESKINTEEHLEDSVYKNEVYASSNPKKTDEAETLDSIMQLLDAESERNLREKEFEERAAQERLERQKIIEENARKFLEADHEMEELLETVQKQRRLSATESAPQSPVFEEPCVKKTMSPLSDNSDSGGERVTQTVKTQFGQTSNEPYSLTTKPLLFKSISDDTPSFEPQSSLSVQPSEEYDIDRDGTTTEHKIDVQFAQLERQEPEGGEENDTATSTQYTEDYLRSLDGIKQRPLVREDGSGRRRAFKKRRSSGSSNSSFDSRASREEEVKMFTSLEEEELQPKKEGDTDFTPITYANEPLLKVKMPRRRHKRSPAKDAKPSDNNVRGSLEMLDEEANTNPWGEVTPEHYKDMPFWKREKSMSIDEEAIELESPAKKTETEKDNNARNVPQTAAFEEATHTQNEEAITAIKRQQTKEEQDNAAQKPDSVEPTRSDIQSNLKITHEVSPDSPGGRKSASPRLRRSPRIEEMDQYEELWSKTNQSVAADEVLTPNTPSTPSITVDKSPDIAPWRDEYGLLMEGLSDFYDFTASVNPSRSRSTSRQASPASSQPSTPLPKNVEFVFSDDRPEALEIYDDTGSILEAEITKENVVEFIESLQNDCVKLSQTIGDQLKIVADSPNVSREGSEGDSQNEMRLLVQTLRVERQSRSHSRSPLPTPDNIERSLETRRTKRIRQNDELGEKLGLDSSSSRTTSPTESPVELSPDPLTGFEQEHSKESMNLLVQSLRVERTQTGSRSHSRSPLPTAENLRTGLEQRRKKKIQHNDELFQQLHINIPTYTEDSYNASERKAITAPVISIQCCDEEHTGSTPDTAQEESEYSLESMTSLVESLRLQRSRSKSPMRRLERERTPDPSNIRVGIMEPNQTYEDEDEHERRSRTPSRSVSVSPTRVSMDSPSQPVEEIDFHVMLNLEASQNRTLSKRSEEIESILAEKQRQVDADALRKLSNASEEIELRTVTPISPLPPADKDKLMALPVDERMRQLRCSPTTPDYDRTISQEWSDVQRIKDEMLVSGFKRSTYVGESLDLGSEFVPLREQTARFRRSRSPSPSLIATEPSQIAGERRQVQDKILAELISASEQVAVEERLGAKPKELRDTKSKEKQQYEELRRMNANFQRSRSQSRSPLGDIEAKEVAKIEEEAIKRELQDRKADLEKANINFQEFSRYLNAGFLDNERRASDSALIQKPEIIVQLQELEEDFELEPENYHHFRRFSLNQEQSIEEYPNDDYVYVSQIEVQTPSGTRTWIREDYYSEDFDKLNFFAEESNVNIGPIIGAYDEVADEQLQIAEDEETDGSEDERQTVVDVDDEIDEDICDFNERGPADESHHEQSECEEAEREMDHYAGRDADDWQRVENIDDLLEDQILLTNEEGAVGGTISALDYDSDSAAIDEIYDEAIKNRKQSGILRDYDSILNEMQKSYLNKEISADGSEGDVSGTSDTDRTNKAANKRNEHTSSLKLISNERHEREQRYLGDASVAERQSTRLRTRYGYAPQLNVKGMEDLDIEVDLSYTPKREYNWRKNFKIDEDEENSNKTQYLDEEIKTPDSMNNTNQYLDSRKFSLGGESITLFSRGAEGVCYVADEDQQYTETIEEEKECSNELNETLQLEAAESTLIKTKKKKSKKKLRKDSKGNSIEFVTKDDDDSESHIHSSMQSGGIETDSPKRIKARSRRNSRNSLTNEETNGAPFSPRSSIVDEEPTDNLLDNSTATVNNKKKLKKRKKTKETFATTESDIKEEFAVEGAERSSYFDLTVKVPTASAAVSPGTISINPLATLSPQNSICTPSSSLDYETPESKELNSAASSAEGSPKQQEVDTPAVEARISAAADALTITPAAAAAATTPEAIVTVATRSSITPTTTTKTTVDTFDILKDANFYPLF</sequence>
<feature type="compositionally biased region" description="Basic and acidic residues" evidence="2">
    <location>
        <begin position="1853"/>
        <end position="1868"/>
    </location>
</feature>
<feature type="compositionally biased region" description="Basic and acidic residues" evidence="2">
    <location>
        <begin position="276"/>
        <end position="304"/>
    </location>
</feature>
<feature type="compositionally biased region" description="Basic residues" evidence="2">
    <location>
        <begin position="2079"/>
        <end position="2088"/>
    </location>
</feature>
<feature type="region of interest" description="Disordered" evidence="2">
    <location>
        <begin position="138"/>
        <end position="344"/>
    </location>
</feature>
<feature type="region of interest" description="Disordered" evidence="2">
    <location>
        <begin position="1730"/>
        <end position="1753"/>
    </location>
</feature>
<protein>
    <submittedName>
        <fullName evidence="4">Trichohyalin isoform X1</fullName>
    </submittedName>
</protein>
<feature type="compositionally biased region" description="Basic and acidic residues" evidence="2">
    <location>
        <begin position="314"/>
        <end position="344"/>
    </location>
</feature>
<feature type="region of interest" description="Disordered" evidence="2">
    <location>
        <begin position="1056"/>
        <end position="1124"/>
    </location>
</feature>
<feature type="region of interest" description="Disordered" evidence="2">
    <location>
        <begin position="780"/>
        <end position="921"/>
    </location>
</feature>
<feature type="region of interest" description="Disordered" evidence="2">
    <location>
        <begin position="507"/>
        <end position="761"/>
    </location>
</feature>
<feature type="compositionally biased region" description="Low complexity" evidence="2">
    <location>
        <begin position="1293"/>
        <end position="1305"/>
    </location>
</feature>
<feature type="region of interest" description="Disordered" evidence="2">
    <location>
        <begin position="2050"/>
        <end position="2121"/>
    </location>
</feature>
<feature type="region of interest" description="Disordered" evidence="2">
    <location>
        <begin position="1838"/>
        <end position="1868"/>
    </location>
</feature>
<feature type="compositionally biased region" description="Basic residues" evidence="2">
    <location>
        <begin position="718"/>
        <end position="727"/>
    </location>
</feature>
<proteinExistence type="predicted"/>
<feature type="compositionally biased region" description="Basic and acidic residues" evidence="2">
    <location>
        <begin position="138"/>
        <end position="250"/>
    </location>
</feature>
<feature type="region of interest" description="Disordered" evidence="2">
    <location>
        <begin position="2198"/>
        <end position="2231"/>
    </location>
</feature>
<feature type="coiled-coil region" evidence="1">
    <location>
        <begin position="1511"/>
        <end position="1572"/>
    </location>
</feature>
<feature type="region of interest" description="Disordered" evidence="2">
    <location>
        <begin position="423"/>
        <end position="446"/>
    </location>
</feature>
<feature type="compositionally biased region" description="Polar residues" evidence="2">
    <location>
        <begin position="904"/>
        <end position="915"/>
    </location>
</feature>
<feature type="compositionally biased region" description="Basic and acidic residues" evidence="2">
    <location>
        <begin position="596"/>
        <end position="607"/>
    </location>
</feature>
<dbReference type="RefSeq" id="XP_049315449.1">
    <property type="nucleotide sequence ID" value="XM_049459492.1"/>
</dbReference>